<evidence type="ECO:0000259" key="11">
    <source>
        <dbReference type="PROSITE" id="PS50052"/>
    </source>
</evidence>
<evidence type="ECO:0000256" key="3">
    <source>
        <dbReference type="ARBA" id="ARBA00005842"/>
    </source>
</evidence>
<feature type="region of interest" description="Interaction with substrate tRNA" evidence="10">
    <location>
        <begin position="38"/>
        <end position="41"/>
    </location>
</feature>
<dbReference type="EC" id="2.5.1.75" evidence="10"/>
<reference evidence="12 13" key="1">
    <citation type="journal article" date="2023" name="Microbiol. Resour. Announc.">
        <title>Complete Genome Sequence of Imperialibacter roseus strain P4T.</title>
        <authorList>
            <person name="Tizabi D.R."/>
            <person name="Bachvaroff T."/>
            <person name="Hill R.T."/>
        </authorList>
    </citation>
    <scope>NUCLEOTIDE SEQUENCE [LARGE SCALE GENOMIC DNA]</scope>
    <source>
        <strain evidence="12 13">P4T</strain>
    </source>
</reference>
<evidence type="ECO:0000313" key="12">
    <source>
        <dbReference type="EMBL" id="WOK04982.1"/>
    </source>
</evidence>
<dbReference type="InterPro" id="IPR027417">
    <property type="entry name" value="P-loop_NTPase"/>
</dbReference>
<dbReference type="HAMAP" id="MF_00185">
    <property type="entry name" value="IPP_trans"/>
    <property type="match status" value="1"/>
</dbReference>
<dbReference type="Gene3D" id="1.10.20.140">
    <property type="match status" value="1"/>
</dbReference>
<evidence type="ECO:0000256" key="9">
    <source>
        <dbReference type="ARBA" id="ARBA00049563"/>
    </source>
</evidence>
<dbReference type="EMBL" id="CP136051">
    <property type="protein sequence ID" value="WOK04982.1"/>
    <property type="molecule type" value="Genomic_DNA"/>
</dbReference>
<feature type="binding site" evidence="10">
    <location>
        <begin position="15"/>
        <end position="20"/>
    </location>
    <ligand>
        <name>substrate</name>
    </ligand>
</feature>
<comment type="cofactor">
    <cofactor evidence="1 10">
        <name>Mg(2+)</name>
        <dbReference type="ChEBI" id="CHEBI:18420"/>
    </cofactor>
</comment>
<feature type="domain" description="Guanylate kinase-like" evidence="11">
    <location>
        <begin position="6"/>
        <end position="215"/>
    </location>
</feature>
<dbReference type="Proteomes" id="UP001302349">
    <property type="component" value="Chromosome"/>
</dbReference>
<evidence type="ECO:0000256" key="4">
    <source>
        <dbReference type="ARBA" id="ARBA00022679"/>
    </source>
</evidence>
<feature type="binding site" evidence="10">
    <location>
        <begin position="13"/>
        <end position="20"/>
    </location>
    <ligand>
        <name>ATP</name>
        <dbReference type="ChEBI" id="CHEBI:30616"/>
    </ligand>
</feature>
<evidence type="ECO:0000256" key="10">
    <source>
        <dbReference type="HAMAP-Rule" id="MF_00185"/>
    </source>
</evidence>
<keyword evidence="6 10" id="KW-0547">Nucleotide-binding</keyword>
<keyword evidence="13" id="KW-1185">Reference proteome</keyword>
<dbReference type="PANTHER" id="PTHR11088:SF60">
    <property type="entry name" value="TRNA DIMETHYLALLYLTRANSFERASE"/>
    <property type="match status" value="1"/>
</dbReference>
<comment type="catalytic activity">
    <reaction evidence="9 10">
        <text>adenosine(37) in tRNA + dimethylallyl diphosphate = N(6)-dimethylallyladenosine(37) in tRNA + diphosphate</text>
        <dbReference type="Rhea" id="RHEA:26482"/>
        <dbReference type="Rhea" id="RHEA-COMP:10162"/>
        <dbReference type="Rhea" id="RHEA-COMP:10375"/>
        <dbReference type="ChEBI" id="CHEBI:33019"/>
        <dbReference type="ChEBI" id="CHEBI:57623"/>
        <dbReference type="ChEBI" id="CHEBI:74411"/>
        <dbReference type="ChEBI" id="CHEBI:74415"/>
        <dbReference type="EC" id="2.5.1.75"/>
    </reaction>
</comment>
<gene>
    <name evidence="10 12" type="primary">miaA</name>
    <name evidence="12" type="ORF">RT717_18025</name>
</gene>
<evidence type="ECO:0000256" key="6">
    <source>
        <dbReference type="ARBA" id="ARBA00022741"/>
    </source>
</evidence>
<dbReference type="InterPro" id="IPR039657">
    <property type="entry name" value="Dimethylallyltransferase"/>
</dbReference>
<dbReference type="PROSITE" id="PS50052">
    <property type="entry name" value="GUANYLATE_KINASE_2"/>
    <property type="match status" value="1"/>
</dbReference>
<dbReference type="Pfam" id="PF01715">
    <property type="entry name" value="IPPT"/>
    <property type="match status" value="1"/>
</dbReference>
<dbReference type="Gene3D" id="3.40.50.300">
    <property type="entry name" value="P-loop containing nucleotide triphosphate hydrolases"/>
    <property type="match status" value="1"/>
</dbReference>
<keyword evidence="7 10" id="KW-0067">ATP-binding</keyword>
<comment type="similarity">
    <text evidence="3 10">Belongs to the IPP transferase family.</text>
</comment>
<feature type="site" description="Interaction with substrate tRNA" evidence="10">
    <location>
        <position position="104"/>
    </location>
</feature>
<dbReference type="PANTHER" id="PTHR11088">
    <property type="entry name" value="TRNA DIMETHYLALLYLTRANSFERASE"/>
    <property type="match status" value="1"/>
</dbReference>
<comment type="subunit">
    <text evidence="10">Monomer.</text>
</comment>
<dbReference type="SUPFAM" id="SSF52540">
    <property type="entry name" value="P-loop containing nucleoside triphosphate hydrolases"/>
    <property type="match status" value="2"/>
</dbReference>
<evidence type="ECO:0000313" key="13">
    <source>
        <dbReference type="Proteomes" id="UP001302349"/>
    </source>
</evidence>
<evidence type="ECO:0000256" key="2">
    <source>
        <dbReference type="ARBA" id="ARBA00003213"/>
    </source>
</evidence>
<dbReference type="InterPro" id="IPR018022">
    <property type="entry name" value="IPT"/>
</dbReference>
<dbReference type="RefSeq" id="WP_317487779.1">
    <property type="nucleotide sequence ID" value="NZ_CP136051.1"/>
</dbReference>
<organism evidence="12 13">
    <name type="scientific">Imperialibacter roseus</name>
    <dbReference type="NCBI Taxonomy" id="1324217"/>
    <lineage>
        <taxon>Bacteria</taxon>
        <taxon>Pseudomonadati</taxon>
        <taxon>Bacteroidota</taxon>
        <taxon>Cytophagia</taxon>
        <taxon>Cytophagales</taxon>
        <taxon>Flammeovirgaceae</taxon>
        <taxon>Imperialibacter</taxon>
    </lineage>
</organism>
<dbReference type="GO" id="GO:0052381">
    <property type="term" value="F:tRNA dimethylallyltransferase activity"/>
    <property type="evidence" value="ECO:0007669"/>
    <property type="project" value="UniProtKB-EC"/>
</dbReference>
<dbReference type="InterPro" id="IPR008144">
    <property type="entry name" value="Guanylate_kin-like_dom"/>
</dbReference>
<evidence type="ECO:0000256" key="7">
    <source>
        <dbReference type="ARBA" id="ARBA00022840"/>
    </source>
</evidence>
<keyword evidence="4 10" id="KW-0808">Transferase</keyword>
<dbReference type="NCBIfam" id="TIGR00174">
    <property type="entry name" value="miaA"/>
    <property type="match status" value="1"/>
</dbReference>
<keyword evidence="5 10" id="KW-0819">tRNA processing</keyword>
<feature type="site" description="Interaction with substrate tRNA" evidence="10">
    <location>
        <position position="126"/>
    </location>
</feature>
<proteinExistence type="inferred from homology"/>
<evidence type="ECO:0000256" key="1">
    <source>
        <dbReference type="ARBA" id="ARBA00001946"/>
    </source>
</evidence>
<protein>
    <recommendedName>
        <fullName evidence="10">tRNA dimethylallyltransferase</fullName>
        <ecNumber evidence="10">2.5.1.75</ecNumber>
    </recommendedName>
    <alternativeName>
        <fullName evidence="10">Dimethylallyl diphosphate:tRNA dimethylallyltransferase</fullName>
        <shortName evidence="10">DMAPP:tRNA dimethylallyltransferase</shortName>
        <shortName evidence="10">DMATase</shortName>
    </alternativeName>
    <alternativeName>
        <fullName evidence="10">Isopentenyl-diphosphate:tRNA isopentenyltransferase</fullName>
        <shortName evidence="10">IPP transferase</shortName>
        <shortName evidence="10">IPPT</shortName>
        <shortName evidence="10">IPTase</shortName>
    </alternativeName>
</protein>
<comment type="function">
    <text evidence="2 10">Catalyzes the transfer of a dimethylallyl group onto the adenine at position 37 in tRNAs that read codons beginning with uridine, leading to the formation of N6-(dimethylallyl)adenosine (i(6)A).</text>
</comment>
<comment type="caution">
    <text evidence="10">Lacks conserved residue(s) required for the propagation of feature annotation.</text>
</comment>
<name>A0ABZ0IIX3_9BACT</name>
<evidence type="ECO:0000256" key="8">
    <source>
        <dbReference type="ARBA" id="ARBA00022842"/>
    </source>
</evidence>
<keyword evidence="8 10" id="KW-0460">Magnesium</keyword>
<accession>A0ABZ0IIX3</accession>
<evidence type="ECO:0000256" key="5">
    <source>
        <dbReference type="ARBA" id="ARBA00022694"/>
    </source>
</evidence>
<sequence length="306" mass="35133">MSRSDKKLIVIVGPTAVGKTDLAFDLAKKLPTEIVSADSRQFYRELEIGTAKPEPFMLEQVKHHFVNSLSITEDYTAGQFERDALAVLADVFKERGVAIMVGGSGLYVQAVCDGMDEMPVIKEGVREKWNANVAENGLSEVRKYVEEHDPEFFQEVDKNNPVRLVRAAEVIESTGKTFSSFRMRQGKSERPFSTIKIGLTADRQQLYDRIDLRMDQMIANGLFEEAEFFFGNRHLQSLQTLGYQEVFGYLEGNYDKTEAVRLLKRNSRRYAKRQLTWFRKDAEVQWFDRLATAEVYKMLRENGLNV</sequence>